<dbReference type="NCBIfam" id="TIGR02777">
    <property type="entry name" value="LigD_PE_dom"/>
    <property type="match status" value="1"/>
</dbReference>
<dbReference type="NCBIfam" id="TIGR02778">
    <property type="entry name" value="ligD_pol"/>
    <property type="match status" value="1"/>
</dbReference>
<dbReference type="GO" id="GO:0003910">
    <property type="term" value="F:DNA ligase (ATP) activity"/>
    <property type="evidence" value="ECO:0007669"/>
    <property type="project" value="UniProtKB-EC"/>
</dbReference>
<dbReference type="EC" id="6.5.1.1" evidence="4"/>
<sequence length="483" mass="52683">MPLNEYEAKRDFRKTREPSGAGRPGSKSKPHARPIFVVQEHHASHLHYDFRLEADGVLKSWAVPKEPTLDPSVKRLAVEVEDHPLGYATFAGTIPQGQYGGGTVAIWDHGTYDDLSAEKSVSAAIAAGRLEFALHGGKLNGRFALVRMRARGRGKPQWLLIKMKDEFAATPSAVAEPKGVPTPKPKAKAAASRKNTGAPAASIELTHPDKVLYPEAGLTKSEVFEYYRKVAGRLLPFLKDRPITLERLPDGLAGPDAPHFWQKDAPDYYPDWVPRVALETERGKTVHYVLVNDEPTLLYLVNQGTLTFHVWASRTADLDRPDFVLFDLDPGAASFDDVVAVALAVRDELKAEGRDAFVKTSGKSGLHVLLPWTGEGGYDEARAWASAVAGRVAAAMPDRATTDIRKAKRGGRVYIDVMQNARGHHAVPPYVLRAIPGATASTPLDWREVKPGLNPAAFTSKAVLARLARRKTDPLAGLLATFG</sequence>
<dbReference type="Pfam" id="PF21686">
    <property type="entry name" value="LigD_Prim-Pol"/>
    <property type="match status" value="1"/>
</dbReference>
<feature type="region of interest" description="Disordered" evidence="1">
    <location>
        <begin position="172"/>
        <end position="191"/>
    </location>
</feature>
<dbReference type="EMBL" id="JARRAG010000002">
    <property type="protein sequence ID" value="MDG3008060.1"/>
    <property type="molecule type" value="Genomic_DNA"/>
</dbReference>
<evidence type="ECO:0000313" key="5">
    <source>
        <dbReference type="Proteomes" id="UP001216907"/>
    </source>
</evidence>
<evidence type="ECO:0000313" key="4">
    <source>
        <dbReference type="EMBL" id="MDG3008060.1"/>
    </source>
</evidence>
<dbReference type="Gene3D" id="3.90.920.10">
    <property type="entry name" value="DNA primase, PRIM domain"/>
    <property type="match status" value="1"/>
</dbReference>
<dbReference type="PANTHER" id="PTHR42705">
    <property type="entry name" value="BIFUNCTIONAL NON-HOMOLOGOUS END JOINING PROTEIN LIGD"/>
    <property type="match status" value="1"/>
</dbReference>
<accession>A0ABT6FKI3</accession>
<protein>
    <submittedName>
        <fullName evidence="4">Non-homologous end-joining DNA ligase</fullName>
        <ecNumber evidence="4">6.5.1.1</ecNumber>
    </submittedName>
</protein>
<reference evidence="4 5" key="1">
    <citation type="submission" date="2023-03" db="EMBL/GenBank/DDBJ databases">
        <title>Paludisphaera mucosa sp. nov. a novel planctomycete from northern fen.</title>
        <authorList>
            <person name="Ivanova A."/>
        </authorList>
    </citation>
    <scope>NUCLEOTIDE SEQUENCE [LARGE SCALE GENOMIC DNA]</scope>
    <source>
        <strain evidence="4 5">Pla2</strain>
    </source>
</reference>
<gene>
    <name evidence="4" type="primary">ligD</name>
    <name evidence="4" type="ORF">PZE19_30210</name>
</gene>
<feature type="domain" description="DNA ligase D 3'-phosphoesterase" evidence="2">
    <location>
        <begin position="39"/>
        <end position="147"/>
    </location>
</feature>
<proteinExistence type="predicted"/>
<dbReference type="InterPro" id="IPR052171">
    <property type="entry name" value="NHEJ_LigD"/>
</dbReference>
<dbReference type="InterPro" id="IPR014145">
    <property type="entry name" value="LigD_pol_dom"/>
</dbReference>
<dbReference type="InterPro" id="IPR014144">
    <property type="entry name" value="LigD_PE_domain"/>
</dbReference>
<feature type="domain" description="DNA ligase D polymerase" evidence="3">
    <location>
        <begin position="219"/>
        <end position="474"/>
    </location>
</feature>
<feature type="compositionally biased region" description="Basic and acidic residues" evidence="1">
    <location>
        <begin position="1"/>
        <end position="17"/>
    </location>
</feature>
<dbReference type="CDD" id="cd04861">
    <property type="entry name" value="LigD_Pol_like"/>
    <property type="match status" value="1"/>
</dbReference>
<dbReference type="Pfam" id="PF13298">
    <property type="entry name" value="LigD_N"/>
    <property type="match status" value="1"/>
</dbReference>
<feature type="region of interest" description="Disordered" evidence="1">
    <location>
        <begin position="1"/>
        <end position="31"/>
    </location>
</feature>
<organism evidence="4 5">
    <name type="scientific">Paludisphaera mucosa</name>
    <dbReference type="NCBI Taxonomy" id="3030827"/>
    <lineage>
        <taxon>Bacteria</taxon>
        <taxon>Pseudomonadati</taxon>
        <taxon>Planctomycetota</taxon>
        <taxon>Planctomycetia</taxon>
        <taxon>Isosphaerales</taxon>
        <taxon>Isosphaeraceae</taxon>
        <taxon>Paludisphaera</taxon>
    </lineage>
</organism>
<evidence type="ECO:0000256" key="1">
    <source>
        <dbReference type="SAM" id="MobiDB-lite"/>
    </source>
</evidence>
<comment type="caution">
    <text evidence="4">The sequence shown here is derived from an EMBL/GenBank/DDBJ whole genome shotgun (WGS) entry which is preliminary data.</text>
</comment>
<name>A0ABT6FKI3_9BACT</name>
<keyword evidence="5" id="KW-1185">Reference proteome</keyword>
<evidence type="ECO:0000259" key="3">
    <source>
        <dbReference type="Pfam" id="PF21686"/>
    </source>
</evidence>
<keyword evidence="4" id="KW-0436">Ligase</keyword>
<evidence type="ECO:0000259" key="2">
    <source>
        <dbReference type="Pfam" id="PF13298"/>
    </source>
</evidence>
<dbReference type="Proteomes" id="UP001216907">
    <property type="component" value="Unassembled WGS sequence"/>
</dbReference>
<dbReference type="PANTHER" id="PTHR42705:SF2">
    <property type="entry name" value="BIFUNCTIONAL NON-HOMOLOGOUS END JOINING PROTEIN LIGD"/>
    <property type="match status" value="1"/>
</dbReference>
<dbReference type="RefSeq" id="WP_277864328.1">
    <property type="nucleotide sequence ID" value="NZ_JARRAG010000002.1"/>
</dbReference>